<dbReference type="Proteomes" id="UP000326678">
    <property type="component" value="Chromosome Gxm1"/>
</dbReference>
<accession>A0A5P8VQU0</accession>
<protein>
    <submittedName>
        <fullName evidence="1">Uncharacterized protein</fullName>
    </submittedName>
</protein>
<dbReference type="KEGG" id="nsh:GXM_00170"/>
<dbReference type="EMBL" id="CP045226">
    <property type="protein sequence ID" value="QFS42697.1"/>
    <property type="molecule type" value="Genomic_DNA"/>
</dbReference>
<reference evidence="1 2" key="1">
    <citation type="submission" date="2019-10" db="EMBL/GenBank/DDBJ databases">
        <title>Genomic and transcriptomic insights into the perfect genentic adaptation of a filamentous nitrogen-fixing cyanobacterium to rice fields.</title>
        <authorList>
            <person name="Chen Z."/>
        </authorList>
    </citation>
    <scope>NUCLEOTIDE SEQUENCE [LARGE SCALE GENOMIC DNA]</scope>
    <source>
        <strain evidence="1">CCNUC1</strain>
    </source>
</reference>
<keyword evidence="2" id="KW-1185">Reference proteome</keyword>
<gene>
    <name evidence="1" type="ORF">GXM_00170</name>
</gene>
<name>A0A5P8VQU0_9NOSO</name>
<evidence type="ECO:0000313" key="1">
    <source>
        <dbReference type="EMBL" id="QFS42697.1"/>
    </source>
</evidence>
<sequence length="41" mass="4337">MKIGEWGVGSGEQGELGTRGKTCCKFLPLVPLPPLLPTPQT</sequence>
<proteinExistence type="predicted"/>
<organism evidence="1 2">
    <name type="scientific">Nostoc sphaeroides CCNUC1</name>
    <dbReference type="NCBI Taxonomy" id="2653204"/>
    <lineage>
        <taxon>Bacteria</taxon>
        <taxon>Bacillati</taxon>
        <taxon>Cyanobacteriota</taxon>
        <taxon>Cyanophyceae</taxon>
        <taxon>Nostocales</taxon>
        <taxon>Nostocaceae</taxon>
        <taxon>Nostoc</taxon>
    </lineage>
</organism>
<evidence type="ECO:0000313" key="2">
    <source>
        <dbReference type="Proteomes" id="UP000326678"/>
    </source>
</evidence>
<dbReference type="AlphaFoldDB" id="A0A5P8VQU0"/>